<dbReference type="EMBL" id="BMNL01000001">
    <property type="protein sequence ID" value="GGP18985.1"/>
    <property type="molecule type" value="Genomic_DNA"/>
</dbReference>
<dbReference type="Pfam" id="PF05050">
    <property type="entry name" value="Methyltransf_21"/>
    <property type="match status" value="1"/>
</dbReference>
<feature type="domain" description="Methyltransferase FkbM" evidence="2">
    <location>
        <begin position="2"/>
        <end position="154"/>
    </location>
</feature>
<dbReference type="InterPro" id="IPR006342">
    <property type="entry name" value="FkbM_mtfrase"/>
</dbReference>
<accession>A0A830GSS9</accession>
<dbReference type="Proteomes" id="UP000610960">
    <property type="component" value="Unassembled WGS sequence"/>
</dbReference>
<proteinExistence type="predicted"/>
<dbReference type="NCBIfam" id="TIGR01444">
    <property type="entry name" value="fkbM_fam"/>
    <property type="match status" value="1"/>
</dbReference>
<name>A0A830GSS9_9CREN</name>
<dbReference type="PANTHER" id="PTHR34203">
    <property type="entry name" value="METHYLTRANSFERASE, FKBM FAMILY PROTEIN"/>
    <property type="match status" value="1"/>
</dbReference>
<keyword evidence="1" id="KW-1133">Transmembrane helix</keyword>
<keyword evidence="1" id="KW-0472">Membrane</keyword>
<evidence type="ECO:0000259" key="2">
    <source>
        <dbReference type="Pfam" id="PF05050"/>
    </source>
</evidence>
<keyword evidence="1" id="KW-0812">Transmembrane</keyword>
<evidence type="ECO:0000256" key="1">
    <source>
        <dbReference type="SAM" id="Phobius"/>
    </source>
</evidence>
<evidence type="ECO:0000313" key="4">
    <source>
        <dbReference type="Proteomes" id="UP000610960"/>
    </source>
</evidence>
<reference evidence="3" key="1">
    <citation type="journal article" date="2014" name="Int. J. Syst. Evol. Microbiol.">
        <title>Complete genome sequence of Corynebacterium casei LMG S-19264T (=DSM 44701T), isolated from a smear-ripened cheese.</title>
        <authorList>
            <consortium name="US DOE Joint Genome Institute (JGI-PGF)"/>
            <person name="Walter F."/>
            <person name="Albersmeier A."/>
            <person name="Kalinowski J."/>
            <person name="Ruckert C."/>
        </authorList>
    </citation>
    <scope>NUCLEOTIDE SEQUENCE</scope>
    <source>
        <strain evidence="3">JCM 10088</strain>
    </source>
</reference>
<dbReference type="AlphaFoldDB" id="A0A830GSS9"/>
<gene>
    <name evidence="3" type="ORF">GCM10007981_00840</name>
</gene>
<dbReference type="SUPFAM" id="SSF53335">
    <property type="entry name" value="S-adenosyl-L-methionine-dependent methyltransferases"/>
    <property type="match status" value="1"/>
</dbReference>
<organism evidence="3 4">
    <name type="scientific">Thermocladium modestius</name>
    <dbReference type="NCBI Taxonomy" id="62609"/>
    <lineage>
        <taxon>Archaea</taxon>
        <taxon>Thermoproteota</taxon>
        <taxon>Thermoprotei</taxon>
        <taxon>Thermoproteales</taxon>
        <taxon>Thermoproteaceae</taxon>
        <taxon>Thermocladium</taxon>
    </lineage>
</organism>
<comment type="caution">
    <text evidence="3">The sequence shown here is derived from an EMBL/GenBank/DDBJ whole genome shotgun (WGS) entry which is preliminary data.</text>
</comment>
<dbReference type="InterPro" id="IPR029063">
    <property type="entry name" value="SAM-dependent_MTases_sf"/>
</dbReference>
<protein>
    <recommendedName>
        <fullName evidence="2">Methyltransferase FkbM domain-containing protein</fullName>
    </recommendedName>
</protein>
<dbReference type="RefSeq" id="WP_188595508.1">
    <property type="nucleotide sequence ID" value="NZ_BMNL01000001.1"/>
</dbReference>
<sequence>MDLGAHIGVFTILIINNMDDGLVLAVEPIIYNYILAVNNILNNAIKRNIKVKVVQKAIDIADGVIKTLDWAGFRNYAESISMNTLINIFEQKGYGEYIDLLKMDIEGAEYYLLTHDNQWLKRVKIIVGELHPYVYGKTGLIKIYESLKSNGFRCFIVERRVPNLHYALSIVKNSNPYMVLFGVWRSLTALFIPYVSLNYLYCVNLKMD</sequence>
<keyword evidence="4" id="KW-1185">Reference proteome</keyword>
<evidence type="ECO:0000313" key="3">
    <source>
        <dbReference type="EMBL" id="GGP18985.1"/>
    </source>
</evidence>
<feature type="transmembrane region" description="Helical" evidence="1">
    <location>
        <begin position="177"/>
        <end position="201"/>
    </location>
</feature>
<dbReference type="InterPro" id="IPR052514">
    <property type="entry name" value="SAM-dependent_MTase"/>
</dbReference>
<dbReference type="PANTHER" id="PTHR34203:SF15">
    <property type="entry name" value="SLL1173 PROTEIN"/>
    <property type="match status" value="1"/>
</dbReference>
<reference evidence="3" key="2">
    <citation type="submission" date="2020-09" db="EMBL/GenBank/DDBJ databases">
        <authorList>
            <person name="Sun Q."/>
            <person name="Ohkuma M."/>
        </authorList>
    </citation>
    <scope>NUCLEOTIDE SEQUENCE</scope>
    <source>
        <strain evidence="3">JCM 10088</strain>
    </source>
</reference>
<dbReference type="Gene3D" id="3.40.50.150">
    <property type="entry name" value="Vaccinia Virus protein VP39"/>
    <property type="match status" value="1"/>
</dbReference>